<protein>
    <recommendedName>
        <fullName evidence="3">DUF2946 domain-containing protein</fullName>
    </recommendedName>
</protein>
<dbReference type="OrthoDB" id="9963788at2"/>
<keyword evidence="2" id="KW-1185">Reference proteome</keyword>
<dbReference type="RefSeq" id="WP_014538119.1">
    <property type="nucleotide sequence ID" value="NC_017384.1"/>
</dbReference>
<evidence type="ECO:0008006" key="3">
    <source>
        <dbReference type="Google" id="ProtNLM"/>
    </source>
</evidence>
<accession>F9Y866</accession>
<name>F9Y866_KETVW</name>
<evidence type="ECO:0000313" key="2">
    <source>
        <dbReference type="Proteomes" id="UP000000692"/>
    </source>
</evidence>
<organism evidence="1 2">
    <name type="scientific">Ketogulonicigenium vulgare (strain WSH-001)</name>
    <dbReference type="NCBI Taxonomy" id="759362"/>
    <lineage>
        <taxon>Bacteria</taxon>
        <taxon>Pseudomonadati</taxon>
        <taxon>Pseudomonadota</taxon>
        <taxon>Alphaproteobacteria</taxon>
        <taxon>Rhodobacterales</taxon>
        <taxon>Roseobacteraceae</taxon>
        <taxon>Ketogulonicigenium</taxon>
    </lineage>
</organism>
<dbReference type="HOGENOM" id="CLU_2206492_0_0_5"/>
<sequence>MSLYRRKITAEIGAALAVLGLWLLVIISPLHQVSAFARDAGFGTPWTICNVPQEHGSASHDPMMMACPVHAIGKNHLDLALPPVLAAQILHTTFAYANLTMPARLAWSRIHLEPGQPRAPPAVL</sequence>
<gene>
    <name evidence="1" type="ordered locus">KVU_2513</name>
</gene>
<dbReference type="Proteomes" id="UP000000692">
    <property type="component" value="Chromosome"/>
</dbReference>
<dbReference type="EMBL" id="CP002018">
    <property type="protein sequence ID" value="AEM42352.1"/>
    <property type="molecule type" value="Genomic_DNA"/>
</dbReference>
<dbReference type="AlphaFoldDB" id="F9Y866"/>
<dbReference type="KEGG" id="kvl:KVU_2513"/>
<dbReference type="eggNOG" id="ENOG5033FS4">
    <property type="taxonomic scope" value="Bacteria"/>
</dbReference>
<reference evidence="1 2" key="1">
    <citation type="journal article" date="2011" name="J. Bacteriol.">
        <title>Complete genome sequence of the industrial strain Ketogulonicigenium vulgare WSH-001.</title>
        <authorList>
            <person name="Liu L."/>
            <person name="Li Y."/>
            <person name="Zhang J."/>
            <person name="Zhou Z."/>
            <person name="Liu J."/>
            <person name="Li X."/>
            <person name="Zhou J."/>
            <person name="Du G."/>
            <person name="Wang L."/>
            <person name="Chen J."/>
        </authorList>
    </citation>
    <scope>NUCLEOTIDE SEQUENCE [LARGE SCALE GENOMIC DNA]</scope>
    <source>
        <strain evidence="1 2">WSH-001</strain>
    </source>
</reference>
<evidence type="ECO:0000313" key="1">
    <source>
        <dbReference type="EMBL" id="AEM42352.1"/>
    </source>
</evidence>
<proteinExistence type="predicted"/>